<reference evidence="1 2" key="1">
    <citation type="submission" date="2024-04" db="EMBL/GenBank/DDBJ databases">
        <title>Tritrichomonas musculus Genome.</title>
        <authorList>
            <person name="Alves-Ferreira E."/>
            <person name="Grigg M."/>
            <person name="Lorenzi H."/>
            <person name="Galac M."/>
        </authorList>
    </citation>
    <scope>NUCLEOTIDE SEQUENCE [LARGE SCALE GENOMIC DNA]</scope>
    <source>
        <strain evidence="1 2">EAF2021</strain>
    </source>
</reference>
<dbReference type="EMBL" id="JAPFFF010000005">
    <property type="protein sequence ID" value="KAK8889411.1"/>
    <property type="molecule type" value="Genomic_DNA"/>
</dbReference>
<comment type="caution">
    <text evidence="1">The sequence shown here is derived from an EMBL/GenBank/DDBJ whole genome shotgun (WGS) entry which is preliminary data.</text>
</comment>
<sequence length="566" mass="66020">MPAKNNPKPLDDTSFKFYRNYQIKEFIDMINQQVGEEIEPGATKAVSVNHLLPYLNENNFSFFEGKVVNKDTIQNFINRLNTPVSLLCNKRTQFGINPIQPYRRTRKEPLLITPDVKRKLDYKTTHDALNNSGIIPGLKHGETLATINNEYYAVPESQDMKRISMDELEELVNNENEQQRNNQSDFLFNGQMAQQENVQLLDDLINKYDEISITPFPRDQLRGRNPQQNLQLILRKFAEIQTRAASQGRAASKKGMNELARIVLDLQRDVKRVAKAISPQGAQEMVEQHNAKYQDKPQSQWRFQHADVNGDNIPDVVIRNANNEPLFVRVQYNDDFNGDFHELGRMTSYQKPEAWNTYQLDNYKGFPAKRKDLSAYDRFKKYIIGEKLNDALQWLTNNHYIYIPGKFKIRVFSKVMADLWKVWILHQVATDTGRDVESALFEKYKKSRDGKIGINDTVSNLLNHLFLTNDAVGWTEQRRAALEQEFDDSIKDCMIYYAEQLEGAEEAHGQHGDDEYNVQLPEHMTNFNQHVQRPHQWSEETYHNFRGATYEHQPMRWGNPVQDPEE</sequence>
<evidence type="ECO:0008006" key="3">
    <source>
        <dbReference type="Google" id="ProtNLM"/>
    </source>
</evidence>
<protein>
    <recommendedName>
        <fullName evidence="3">EF-hand domain-containing protein</fullName>
    </recommendedName>
</protein>
<name>A0ABR2KEW3_9EUKA</name>
<gene>
    <name evidence="1" type="ORF">M9Y10_034157</name>
</gene>
<organism evidence="1 2">
    <name type="scientific">Tritrichomonas musculus</name>
    <dbReference type="NCBI Taxonomy" id="1915356"/>
    <lineage>
        <taxon>Eukaryota</taxon>
        <taxon>Metamonada</taxon>
        <taxon>Parabasalia</taxon>
        <taxon>Tritrichomonadida</taxon>
        <taxon>Tritrichomonadidae</taxon>
        <taxon>Tritrichomonas</taxon>
    </lineage>
</organism>
<dbReference type="Proteomes" id="UP001470230">
    <property type="component" value="Unassembled WGS sequence"/>
</dbReference>
<evidence type="ECO:0000313" key="1">
    <source>
        <dbReference type="EMBL" id="KAK8889411.1"/>
    </source>
</evidence>
<evidence type="ECO:0000313" key="2">
    <source>
        <dbReference type="Proteomes" id="UP001470230"/>
    </source>
</evidence>
<proteinExistence type="predicted"/>
<keyword evidence="2" id="KW-1185">Reference proteome</keyword>
<accession>A0ABR2KEW3</accession>